<dbReference type="InterPro" id="IPR011701">
    <property type="entry name" value="MFS"/>
</dbReference>
<feature type="transmembrane region" description="Helical" evidence="8">
    <location>
        <begin position="94"/>
        <end position="113"/>
    </location>
</feature>
<evidence type="ECO:0000256" key="5">
    <source>
        <dbReference type="ARBA" id="ARBA00023136"/>
    </source>
</evidence>
<feature type="transmembrane region" description="Helical" evidence="8">
    <location>
        <begin position="120"/>
        <end position="139"/>
    </location>
</feature>
<dbReference type="Gene3D" id="1.20.1250.20">
    <property type="entry name" value="MFS general substrate transporter like domains"/>
    <property type="match status" value="2"/>
</dbReference>
<feature type="transmembrane region" description="Helical" evidence="8">
    <location>
        <begin position="453"/>
        <end position="474"/>
    </location>
</feature>
<feature type="transmembrane region" description="Helical" evidence="8">
    <location>
        <begin position="213"/>
        <end position="236"/>
    </location>
</feature>
<feature type="transmembrane region" description="Helical" evidence="8">
    <location>
        <begin position="357"/>
        <end position="377"/>
    </location>
</feature>
<gene>
    <name evidence="10" type="ORF">N7492_005358</name>
</gene>
<evidence type="ECO:0000256" key="7">
    <source>
        <dbReference type="SAM" id="MobiDB-lite"/>
    </source>
</evidence>
<keyword evidence="2" id="KW-0813">Transport</keyword>
<evidence type="ECO:0000313" key="11">
    <source>
        <dbReference type="Proteomes" id="UP001146351"/>
    </source>
</evidence>
<feature type="transmembrane region" description="Helical" evidence="8">
    <location>
        <begin position="182"/>
        <end position="201"/>
    </location>
</feature>
<feature type="transmembrane region" description="Helical" evidence="8">
    <location>
        <begin position="46"/>
        <end position="67"/>
    </location>
</feature>
<feature type="region of interest" description="Disordered" evidence="7">
    <location>
        <begin position="1"/>
        <end position="22"/>
    </location>
</feature>
<evidence type="ECO:0000256" key="4">
    <source>
        <dbReference type="ARBA" id="ARBA00022989"/>
    </source>
</evidence>
<protein>
    <submittedName>
        <fullName evidence="10">Major facilitator superfamily domain-containing protein</fullName>
    </submittedName>
</protein>
<keyword evidence="3 8" id="KW-0812">Transmembrane</keyword>
<accession>A0A9W9LRU0</accession>
<dbReference type="PROSITE" id="PS50850">
    <property type="entry name" value="MFS"/>
    <property type="match status" value="1"/>
</dbReference>
<dbReference type="OrthoDB" id="3639251at2759"/>
<feature type="transmembrane region" description="Helical" evidence="8">
    <location>
        <begin position="383"/>
        <end position="405"/>
    </location>
</feature>
<keyword evidence="5 8" id="KW-0472">Membrane</keyword>
<evidence type="ECO:0000313" key="10">
    <source>
        <dbReference type="EMBL" id="KAJ5172765.1"/>
    </source>
</evidence>
<sequence>MNMQTPKDVTTAVHQHSGDSEQMKTLESRRWFHWHEPGTSKEEKWLIFKLDFFILLYTCLTFFVKYLDQTNVTNAYVSGMREDLDLKGNELNWFTTYFNIGIIIGGPFFTIALTVFHPRFWLPACTMCWSFFVLFMYKADSAKTIYILRFFAGVFESGAMPGAFYIIGSWYRSSEISRRSSIFMFSSVGGQMFSGYIQAGLYHNMNHHLGLAAWRWVFIFDFLIGIPVAIFGFFCCPNEPTSSKPWWMTDQERGICIDRLADEGRDAIKPTWDLSAVKRVLSSWQLYTFCVAWGVMECTCGVNLQRWMTLYLKSLEVDGHRKYSIEQINDLPTIIGCTELVWMFLSALLMDKTRKPPIIVCVLSLIQLFAYIVFFIWSNNDHFMMAVYYLCSAYGAIGPLISAWLNSSCGGDNQLRALSTSLMISIGYAVETVSQQFMFPTSEAPRFERTKGYAFGIGWVVVMIVWLCVILPLIEWHFKRPGLRSRVYIVKYVLGRGMKRKIIEFPSLSAIDFLKYTSSYFLSKNNFM</sequence>
<dbReference type="SUPFAM" id="SSF103473">
    <property type="entry name" value="MFS general substrate transporter"/>
    <property type="match status" value="1"/>
</dbReference>
<name>A0A9W9LRU0_9EURO</name>
<reference evidence="10" key="2">
    <citation type="journal article" date="2023" name="IMA Fungus">
        <title>Comparative genomic study of the Penicillium genus elucidates a diverse pangenome and 15 lateral gene transfer events.</title>
        <authorList>
            <person name="Petersen C."/>
            <person name="Sorensen T."/>
            <person name="Nielsen M.R."/>
            <person name="Sondergaard T.E."/>
            <person name="Sorensen J.L."/>
            <person name="Fitzpatrick D.A."/>
            <person name="Frisvad J.C."/>
            <person name="Nielsen K.L."/>
        </authorList>
    </citation>
    <scope>NUCLEOTIDE SEQUENCE</scope>
    <source>
        <strain evidence="10">IBT 21917</strain>
    </source>
</reference>
<feature type="transmembrane region" description="Helical" evidence="8">
    <location>
        <begin position="417"/>
        <end position="433"/>
    </location>
</feature>
<dbReference type="GO" id="GO:0022857">
    <property type="term" value="F:transmembrane transporter activity"/>
    <property type="evidence" value="ECO:0007669"/>
    <property type="project" value="InterPro"/>
</dbReference>
<dbReference type="Pfam" id="PF07690">
    <property type="entry name" value="MFS_1"/>
    <property type="match status" value="1"/>
</dbReference>
<dbReference type="InterPro" id="IPR036259">
    <property type="entry name" value="MFS_trans_sf"/>
</dbReference>
<comment type="caution">
    <text evidence="10">The sequence shown here is derived from an EMBL/GenBank/DDBJ whole genome shotgun (WGS) entry which is preliminary data.</text>
</comment>
<dbReference type="PANTHER" id="PTHR43791">
    <property type="entry name" value="PERMEASE-RELATED"/>
    <property type="match status" value="1"/>
</dbReference>
<dbReference type="PANTHER" id="PTHR43791:SF39">
    <property type="entry name" value="TRANSPORTER LIZ1_SEO1, PUTATIVE (AFU_ORTHOLOGUE AFUA_3G00980)-RELATED"/>
    <property type="match status" value="1"/>
</dbReference>
<evidence type="ECO:0000256" key="8">
    <source>
        <dbReference type="SAM" id="Phobius"/>
    </source>
</evidence>
<reference evidence="10" key="1">
    <citation type="submission" date="2022-11" db="EMBL/GenBank/DDBJ databases">
        <authorList>
            <person name="Petersen C."/>
        </authorList>
    </citation>
    <scope>NUCLEOTIDE SEQUENCE</scope>
    <source>
        <strain evidence="10">IBT 21917</strain>
    </source>
</reference>
<dbReference type="AlphaFoldDB" id="A0A9W9LRU0"/>
<dbReference type="Proteomes" id="UP001146351">
    <property type="component" value="Unassembled WGS sequence"/>
</dbReference>
<evidence type="ECO:0000256" key="1">
    <source>
        <dbReference type="ARBA" id="ARBA00004141"/>
    </source>
</evidence>
<comment type="subcellular location">
    <subcellularLocation>
        <location evidence="1">Membrane</location>
        <topology evidence="1">Multi-pass membrane protein</topology>
    </subcellularLocation>
</comment>
<comment type="similarity">
    <text evidence="6">Belongs to the major facilitator superfamily. Allantoate permease family.</text>
</comment>
<feature type="domain" description="Major facilitator superfamily (MFS) profile" evidence="9">
    <location>
        <begin position="54"/>
        <end position="484"/>
    </location>
</feature>
<evidence type="ECO:0000259" key="9">
    <source>
        <dbReference type="PROSITE" id="PS50850"/>
    </source>
</evidence>
<dbReference type="InterPro" id="IPR020846">
    <property type="entry name" value="MFS_dom"/>
</dbReference>
<keyword evidence="11" id="KW-1185">Reference proteome</keyword>
<evidence type="ECO:0000256" key="2">
    <source>
        <dbReference type="ARBA" id="ARBA00022448"/>
    </source>
</evidence>
<dbReference type="FunFam" id="1.20.1250.20:FF:000065">
    <property type="entry name" value="Putative MFS pantothenate transporter"/>
    <property type="match status" value="1"/>
</dbReference>
<evidence type="ECO:0000256" key="3">
    <source>
        <dbReference type="ARBA" id="ARBA00022692"/>
    </source>
</evidence>
<proteinExistence type="inferred from homology"/>
<dbReference type="EMBL" id="JAPQKO010000003">
    <property type="protein sequence ID" value="KAJ5172765.1"/>
    <property type="molecule type" value="Genomic_DNA"/>
</dbReference>
<feature type="compositionally biased region" description="Polar residues" evidence="7">
    <location>
        <begin position="1"/>
        <end position="14"/>
    </location>
</feature>
<evidence type="ECO:0000256" key="6">
    <source>
        <dbReference type="ARBA" id="ARBA00037968"/>
    </source>
</evidence>
<feature type="transmembrane region" description="Helical" evidence="8">
    <location>
        <begin position="145"/>
        <end position="170"/>
    </location>
</feature>
<keyword evidence="4 8" id="KW-1133">Transmembrane helix</keyword>
<organism evidence="10 11">
    <name type="scientific">Penicillium capsulatum</name>
    <dbReference type="NCBI Taxonomy" id="69766"/>
    <lineage>
        <taxon>Eukaryota</taxon>
        <taxon>Fungi</taxon>
        <taxon>Dikarya</taxon>
        <taxon>Ascomycota</taxon>
        <taxon>Pezizomycotina</taxon>
        <taxon>Eurotiomycetes</taxon>
        <taxon>Eurotiomycetidae</taxon>
        <taxon>Eurotiales</taxon>
        <taxon>Aspergillaceae</taxon>
        <taxon>Penicillium</taxon>
    </lineage>
</organism>
<dbReference type="GO" id="GO:0016020">
    <property type="term" value="C:membrane"/>
    <property type="evidence" value="ECO:0007669"/>
    <property type="project" value="UniProtKB-SubCell"/>
</dbReference>